<evidence type="ECO:0000313" key="4">
    <source>
        <dbReference type="EMBL" id="GGE26702.1"/>
    </source>
</evidence>
<proteinExistence type="predicted"/>
<feature type="compositionally biased region" description="Polar residues" evidence="2">
    <location>
        <begin position="46"/>
        <end position="55"/>
    </location>
</feature>
<reference evidence="4" key="1">
    <citation type="journal article" date="2014" name="Int. J. Syst. Evol. Microbiol.">
        <title>Complete genome sequence of Corynebacterium casei LMG S-19264T (=DSM 44701T), isolated from a smear-ripened cheese.</title>
        <authorList>
            <consortium name="US DOE Joint Genome Institute (JGI-PGF)"/>
            <person name="Walter F."/>
            <person name="Albersmeier A."/>
            <person name="Kalinowski J."/>
            <person name="Ruckert C."/>
        </authorList>
    </citation>
    <scope>NUCLEOTIDE SEQUENCE</scope>
    <source>
        <strain evidence="4">CGMCC 1.15533</strain>
    </source>
</reference>
<dbReference type="Pfam" id="PF12146">
    <property type="entry name" value="Hydrolase_4"/>
    <property type="match status" value="1"/>
</dbReference>
<feature type="region of interest" description="Disordered" evidence="2">
    <location>
        <begin position="33"/>
        <end position="55"/>
    </location>
</feature>
<organism evidence="4 5">
    <name type="scientific">Streptococcus himalayensis</name>
    <dbReference type="NCBI Taxonomy" id="1888195"/>
    <lineage>
        <taxon>Bacteria</taxon>
        <taxon>Bacillati</taxon>
        <taxon>Bacillota</taxon>
        <taxon>Bacilli</taxon>
        <taxon>Lactobacillales</taxon>
        <taxon>Streptococcaceae</taxon>
        <taxon>Streptococcus</taxon>
    </lineage>
</organism>
<keyword evidence="5" id="KW-1185">Reference proteome</keyword>
<dbReference type="AlphaFoldDB" id="A0A917A4M1"/>
<sequence>MKRKIFFSLLLVVLVAMGGLFYLKTAPFETERETPNAQVSSSSSVHNPPNGSITPSLRIVEEEKTVARDAYHIYGKLFAPENYQRKKLPLIILSHGFGNTLEFVAPYAELLAHKGYLVYAFDFVGGSPNSRSGGSMLEMSVFTEQADLQAVIDQFSQEAYVDVENLVLMGYSQGGVVSTLAAIDNPQIKGLVSVNGAFVLFDDAKALFPTQDSIPEIYNHRGTNLGKVYFEQLLETDIYKEMMKVTAEALIIQGNQDEIIPVSSAERAVQAIPHASLKVIDGGRHILNETETLEALQAIDQYLTTIVTK</sequence>
<protein>
    <submittedName>
        <fullName evidence="4">Cinnamoyl ester hydrolase</fullName>
    </submittedName>
</protein>
<reference evidence="4" key="2">
    <citation type="submission" date="2020-09" db="EMBL/GenBank/DDBJ databases">
        <authorList>
            <person name="Sun Q."/>
            <person name="Zhou Y."/>
        </authorList>
    </citation>
    <scope>NUCLEOTIDE SEQUENCE</scope>
    <source>
        <strain evidence="4">CGMCC 1.15533</strain>
    </source>
</reference>
<dbReference type="EMBL" id="BMJN01000005">
    <property type="protein sequence ID" value="GGE26702.1"/>
    <property type="molecule type" value="Genomic_DNA"/>
</dbReference>
<comment type="caution">
    <text evidence="4">The sequence shown here is derived from an EMBL/GenBank/DDBJ whole genome shotgun (WGS) entry which is preliminary data.</text>
</comment>
<gene>
    <name evidence="4" type="ORF">GCM10011510_04860</name>
</gene>
<dbReference type="PANTHER" id="PTHR22946">
    <property type="entry name" value="DIENELACTONE HYDROLASE DOMAIN-CONTAINING PROTEIN-RELATED"/>
    <property type="match status" value="1"/>
</dbReference>
<keyword evidence="1 4" id="KW-0378">Hydrolase</keyword>
<evidence type="ECO:0000313" key="5">
    <source>
        <dbReference type="Proteomes" id="UP000660801"/>
    </source>
</evidence>
<dbReference type="InterPro" id="IPR050261">
    <property type="entry name" value="FrsA_esterase"/>
</dbReference>
<dbReference type="Proteomes" id="UP000660801">
    <property type="component" value="Unassembled WGS sequence"/>
</dbReference>
<dbReference type="PANTHER" id="PTHR22946:SF9">
    <property type="entry name" value="POLYKETIDE TRANSFERASE AF380"/>
    <property type="match status" value="1"/>
</dbReference>
<dbReference type="SUPFAM" id="SSF53474">
    <property type="entry name" value="alpha/beta-Hydrolases"/>
    <property type="match status" value="1"/>
</dbReference>
<dbReference type="InterPro" id="IPR022742">
    <property type="entry name" value="Hydrolase_4"/>
</dbReference>
<name>A0A917A4M1_9STRE</name>
<evidence type="ECO:0000259" key="3">
    <source>
        <dbReference type="Pfam" id="PF12146"/>
    </source>
</evidence>
<dbReference type="Gene3D" id="3.40.50.1820">
    <property type="entry name" value="alpha/beta hydrolase"/>
    <property type="match status" value="1"/>
</dbReference>
<accession>A0A917A4M1</accession>
<dbReference type="RefSeq" id="WP_068993478.1">
    <property type="nucleotide sequence ID" value="NZ_BMJN01000005.1"/>
</dbReference>
<evidence type="ECO:0000256" key="2">
    <source>
        <dbReference type="SAM" id="MobiDB-lite"/>
    </source>
</evidence>
<dbReference type="InterPro" id="IPR029058">
    <property type="entry name" value="AB_hydrolase_fold"/>
</dbReference>
<dbReference type="GO" id="GO:0052689">
    <property type="term" value="F:carboxylic ester hydrolase activity"/>
    <property type="evidence" value="ECO:0007669"/>
    <property type="project" value="UniProtKB-ARBA"/>
</dbReference>
<evidence type="ECO:0000256" key="1">
    <source>
        <dbReference type="ARBA" id="ARBA00022801"/>
    </source>
</evidence>
<feature type="domain" description="Serine aminopeptidase S33" evidence="3">
    <location>
        <begin position="90"/>
        <end position="199"/>
    </location>
</feature>